<comment type="caution">
    <text evidence="10">The sequence shown here is derived from an EMBL/GenBank/DDBJ whole genome shotgun (WGS) entry which is preliminary data.</text>
</comment>
<dbReference type="Pfam" id="PF00240">
    <property type="entry name" value="ubiquitin"/>
    <property type="match status" value="1"/>
</dbReference>
<evidence type="ECO:0000256" key="5">
    <source>
        <dbReference type="ARBA" id="ARBA00022807"/>
    </source>
</evidence>
<sequence>MAAIPVKVKHQGKTYDVEIDPSSTGEDLQGQLYSLTSVEPQNQKIMAGKMIKADTPLSSIKFKPNQVITMLGQPSADVVMEAPKERMKFMEDMTEAEMARQDGAMPAGLNNQGNTCYANATLQTLRIIPELQEELQGYKSSPGAGPSSSLFSADQLANVGLGGLGGANDLTGSLRDVYKMMGETQGAVQPLMFLTALRQQYPQFAERSKTGHGYAQQDAEEVWSQLIQTLDQSLKLDTKDATDQGFKTWVEKYMGGRFESVTKSEEAPDEEPIHGKDTFRDLKCNIKSETNHLREGLAIGLNEEFEKQSETLGRNAIYQKTSRISRLPKYLPIHLMRFLWRRDTGKKAKILRKVSFQHEIDLLEYCTDELRAKLVPVRDRVREVRKEIEDVERQKKRQKRRRQDLEDEAQGASKISKDEPFQKRAQKEKERETKATGPASETELSKEKKGEDTTMGGTEEVFKTDAEIEQERAEQIRKLKKDLLDAVNPEMAKDSTANQTGLYELRGVITHQGSSADSGHYTAYVKKTAQPGKEEDGKWWWFNDDKVQEVDSEKIETLAGGGESHSALILLYRAVELPKEDETVGSA</sequence>
<dbReference type="GO" id="GO:0070628">
    <property type="term" value="F:proteasome binding"/>
    <property type="evidence" value="ECO:0007669"/>
    <property type="project" value="TreeGrafter"/>
</dbReference>
<dbReference type="PROSITE" id="PS00973">
    <property type="entry name" value="USP_2"/>
    <property type="match status" value="1"/>
</dbReference>
<dbReference type="GO" id="GO:0016579">
    <property type="term" value="P:protein deubiquitination"/>
    <property type="evidence" value="ECO:0007669"/>
    <property type="project" value="InterPro"/>
</dbReference>
<dbReference type="Gene3D" id="3.10.20.90">
    <property type="entry name" value="Phosphatidylinositol 3-kinase Catalytic Subunit, Chain A, domain 1"/>
    <property type="match status" value="1"/>
</dbReference>
<keyword evidence="2 6" id="KW-0645">Protease</keyword>
<evidence type="ECO:0000256" key="4">
    <source>
        <dbReference type="ARBA" id="ARBA00022801"/>
    </source>
</evidence>
<proteinExistence type="inferred from homology"/>
<evidence type="ECO:0000256" key="3">
    <source>
        <dbReference type="ARBA" id="ARBA00022786"/>
    </source>
</evidence>
<dbReference type="Gene3D" id="3.90.70.10">
    <property type="entry name" value="Cysteine proteinases"/>
    <property type="match status" value="1"/>
</dbReference>
<evidence type="ECO:0000256" key="7">
    <source>
        <dbReference type="SAM" id="MobiDB-lite"/>
    </source>
</evidence>
<feature type="compositionally biased region" description="Basic and acidic residues" evidence="7">
    <location>
        <begin position="415"/>
        <end position="434"/>
    </location>
</feature>
<comment type="similarity">
    <text evidence="6">Belongs to the peptidase C19 family.</text>
</comment>
<dbReference type="Pfam" id="PF00443">
    <property type="entry name" value="UCH"/>
    <property type="match status" value="1"/>
</dbReference>
<dbReference type="PROSITE" id="PS50235">
    <property type="entry name" value="USP_3"/>
    <property type="match status" value="1"/>
</dbReference>
<dbReference type="AlphaFoldDB" id="A0AB34KZ07"/>
<evidence type="ECO:0000259" key="8">
    <source>
        <dbReference type="PROSITE" id="PS50053"/>
    </source>
</evidence>
<feature type="region of interest" description="Disordered" evidence="7">
    <location>
        <begin position="389"/>
        <end position="461"/>
    </location>
</feature>
<reference evidence="10 11" key="1">
    <citation type="journal article" date="2020" name="Microbiol. Resour. Announc.">
        <title>Draft Genome Sequence of a Cladosporium Species Isolated from the Mesophotic Ascidian Didemnum maculosum.</title>
        <authorList>
            <person name="Gioti A."/>
            <person name="Siaperas R."/>
            <person name="Nikolaivits E."/>
            <person name="Le Goff G."/>
            <person name="Ouazzani J."/>
            <person name="Kotoulas G."/>
            <person name="Topakas E."/>
        </authorList>
    </citation>
    <scope>NUCLEOTIDE SEQUENCE [LARGE SCALE GENOMIC DNA]</scope>
    <source>
        <strain evidence="10 11">TM138-S3</strain>
    </source>
</reference>
<dbReference type="InterPro" id="IPR001394">
    <property type="entry name" value="Peptidase_C19_UCH"/>
</dbReference>
<dbReference type="InterPro" id="IPR018200">
    <property type="entry name" value="USP_CS"/>
</dbReference>
<feature type="domain" description="Ubiquitin-like" evidence="8">
    <location>
        <begin position="2"/>
        <end position="77"/>
    </location>
</feature>
<dbReference type="Proteomes" id="UP000803884">
    <property type="component" value="Unassembled WGS sequence"/>
</dbReference>
<evidence type="ECO:0000259" key="9">
    <source>
        <dbReference type="PROSITE" id="PS50235"/>
    </source>
</evidence>
<protein>
    <recommendedName>
        <fullName evidence="6">Ubiquitin carboxyl-terminal hydrolase</fullName>
        <ecNumber evidence="6">3.4.19.12</ecNumber>
    </recommendedName>
</protein>
<dbReference type="InterPro" id="IPR044635">
    <property type="entry name" value="UBP14-like"/>
</dbReference>
<evidence type="ECO:0000256" key="2">
    <source>
        <dbReference type="ARBA" id="ARBA00022670"/>
    </source>
</evidence>
<dbReference type="CDD" id="cd02657">
    <property type="entry name" value="Peptidase_C19A"/>
    <property type="match status" value="1"/>
</dbReference>
<dbReference type="GeneID" id="96002510"/>
<evidence type="ECO:0000313" key="10">
    <source>
        <dbReference type="EMBL" id="KAL1590264.1"/>
    </source>
</evidence>
<evidence type="ECO:0000256" key="1">
    <source>
        <dbReference type="ARBA" id="ARBA00000707"/>
    </source>
</evidence>
<keyword evidence="4 6" id="KW-0378">Hydrolase</keyword>
<dbReference type="RefSeq" id="XP_069233369.1">
    <property type="nucleotide sequence ID" value="XM_069369672.1"/>
</dbReference>
<feature type="domain" description="USP" evidence="9">
    <location>
        <begin position="107"/>
        <end position="575"/>
    </location>
</feature>
<organism evidence="10 11">
    <name type="scientific">Cladosporium halotolerans</name>
    <dbReference type="NCBI Taxonomy" id="1052096"/>
    <lineage>
        <taxon>Eukaryota</taxon>
        <taxon>Fungi</taxon>
        <taxon>Dikarya</taxon>
        <taxon>Ascomycota</taxon>
        <taxon>Pezizomycotina</taxon>
        <taxon>Dothideomycetes</taxon>
        <taxon>Dothideomycetidae</taxon>
        <taxon>Cladosporiales</taxon>
        <taxon>Cladosporiaceae</taxon>
        <taxon>Cladosporium</taxon>
    </lineage>
</organism>
<dbReference type="SMART" id="SM00213">
    <property type="entry name" value="UBQ"/>
    <property type="match status" value="1"/>
</dbReference>
<dbReference type="GO" id="GO:0004843">
    <property type="term" value="F:cysteine-type deubiquitinase activity"/>
    <property type="evidence" value="ECO:0007669"/>
    <property type="project" value="UniProtKB-UniRule"/>
</dbReference>
<dbReference type="SUPFAM" id="SSF54001">
    <property type="entry name" value="Cysteine proteinases"/>
    <property type="match status" value="1"/>
</dbReference>
<dbReference type="GO" id="GO:0061136">
    <property type="term" value="P:regulation of proteasomal protein catabolic process"/>
    <property type="evidence" value="ECO:0007669"/>
    <property type="project" value="TreeGrafter"/>
</dbReference>
<dbReference type="InterPro" id="IPR000626">
    <property type="entry name" value="Ubiquitin-like_dom"/>
</dbReference>
<dbReference type="PROSITE" id="PS50053">
    <property type="entry name" value="UBIQUITIN_2"/>
    <property type="match status" value="1"/>
</dbReference>
<keyword evidence="5 6" id="KW-0788">Thiol protease</keyword>
<keyword evidence="11" id="KW-1185">Reference proteome</keyword>
<keyword evidence="3 6" id="KW-0833">Ubl conjugation pathway</keyword>
<dbReference type="GO" id="GO:0043161">
    <property type="term" value="P:proteasome-mediated ubiquitin-dependent protein catabolic process"/>
    <property type="evidence" value="ECO:0007669"/>
    <property type="project" value="InterPro"/>
</dbReference>
<accession>A0AB34KZ07</accession>
<dbReference type="InterPro" id="IPR028889">
    <property type="entry name" value="USP"/>
</dbReference>
<dbReference type="EC" id="3.4.19.12" evidence="6"/>
<dbReference type="EMBL" id="JAAQHG020000003">
    <property type="protein sequence ID" value="KAL1590264.1"/>
    <property type="molecule type" value="Genomic_DNA"/>
</dbReference>
<evidence type="ECO:0000313" key="11">
    <source>
        <dbReference type="Proteomes" id="UP000803884"/>
    </source>
</evidence>
<dbReference type="PROSITE" id="PS00972">
    <property type="entry name" value="USP_1"/>
    <property type="match status" value="1"/>
</dbReference>
<dbReference type="InterPro" id="IPR029071">
    <property type="entry name" value="Ubiquitin-like_domsf"/>
</dbReference>
<dbReference type="SUPFAM" id="SSF54236">
    <property type="entry name" value="Ubiquitin-like"/>
    <property type="match status" value="1"/>
</dbReference>
<name>A0AB34KZ07_9PEZI</name>
<dbReference type="InterPro" id="IPR038765">
    <property type="entry name" value="Papain-like_cys_pep_sf"/>
</dbReference>
<dbReference type="PANTHER" id="PTHR43982">
    <property type="entry name" value="UBIQUITIN CARBOXYL-TERMINAL HYDROLASE"/>
    <property type="match status" value="1"/>
</dbReference>
<evidence type="ECO:0000256" key="6">
    <source>
        <dbReference type="RuleBase" id="RU366025"/>
    </source>
</evidence>
<comment type="catalytic activity">
    <reaction evidence="1 6">
        <text>Thiol-dependent hydrolysis of ester, thioester, amide, peptide and isopeptide bonds formed by the C-terminal Gly of ubiquitin (a 76-residue protein attached to proteins as an intracellular targeting signal).</text>
        <dbReference type="EC" id="3.4.19.12"/>
    </reaction>
</comment>
<dbReference type="PANTHER" id="PTHR43982:SF1">
    <property type="entry name" value="UBIQUITIN CARBOXYL-TERMINAL HYDROLASE 14"/>
    <property type="match status" value="1"/>
</dbReference>
<feature type="compositionally biased region" description="Basic and acidic residues" evidence="7">
    <location>
        <begin position="443"/>
        <end position="452"/>
    </location>
</feature>
<gene>
    <name evidence="10" type="ORF">WHR41_01066</name>
</gene>